<sequence length="651" mass="75307">MTMSSGPDSKQEIAQPNLTDILENDDVDLYLSDKDDPLNKIDDVSNEFDNSDLNNFRNNTNINNGTVEHNSENCVECTDMPIEVHCKECDEDFCRICFKLIHNSGKRGLHNITILKNDNTKTTNGLIGKKDQKTGNNIADGNKNQNEDEYEYSQEELAKLAQPFNLNDNESIGLLLLKQIKIQSKYIPLRLNHKERELFRLLNAALTVSEYTDKIDIFSYGSKTKKIVATLKELCSILCGLVISKNFKIGSELILDKNFKDNEDWFKNIFEIGRRYKIMNPNRFNDNFGKLCYIIMDSRLPDVKNLLEFDFYKPITTIYNYLNSREDKKILEMFDNPLLLNAVSEISPINKSRREIQKEIKIKEYSIEKIASTYSNGNGFNKEEIKQAIYSIGDYHTYINSNRKPIDRMIKRLKKFDSKVPVNEKIVGKYSLTIRAGRKNSRLSHDHTKQYDYVLQSLNLWSVVQKEMFQLWSLADDDLFNDQVIYKLVSTGQGLNRVKSCPSVHRKMYQILNEVKQKSGFWIGSSYIHLGDTTVPNALFFLDKYLQVPKIISPIDNTLLKLESDKNEEIFKKDKFLTQMIEEQYGGFSNLQLQICSSFFTEAFNGSGGDDWFNAGSCIDGRLTSTWEWANNIHKKDYHKFFLLSGFNGFN</sequence>
<evidence type="ECO:0000313" key="4">
    <source>
        <dbReference type="Proteomes" id="UP000095038"/>
    </source>
</evidence>
<dbReference type="GeneID" id="30965316"/>
<dbReference type="Proteomes" id="UP000095038">
    <property type="component" value="Unassembled WGS sequence"/>
</dbReference>
<feature type="compositionally biased region" description="Polar residues" evidence="1">
    <location>
        <begin position="134"/>
        <end position="144"/>
    </location>
</feature>
<dbReference type="InterPro" id="IPR057668">
    <property type="entry name" value="E2_Ub-conjug_enz_C"/>
</dbReference>
<dbReference type="RefSeq" id="XP_020048083.1">
    <property type="nucleotide sequence ID" value="XM_020191680.1"/>
</dbReference>
<organism evidence="3 4">
    <name type="scientific">Ascoidea rubescens DSM 1968</name>
    <dbReference type="NCBI Taxonomy" id="1344418"/>
    <lineage>
        <taxon>Eukaryota</taxon>
        <taxon>Fungi</taxon>
        <taxon>Dikarya</taxon>
        <taxon>Ascomycota</taxon>
        <taxon>Saccharomycotina</taxon>
        <taxon>Saccharomycetes</taxon>
        <taxon>Ascoideaceae</taxon>
        <taxon>Ascoidea</taxon>
    </lineage>
</organism>
<keyword evidence="4" id="KW-1185">Reference proteome</keyword>
<dbReference type="InterPro" id="IPR018553">
    <property type="entry name" value="E2_Ub-conjug_enz"/>
</dbReference>
<protein>
    <recommendedName>
        <fullName evidence="2">Non-canonical E2 ubiquitin-conjugating enzyme C-terminal domain-containing protein</fullName>
    </recommendedName>
</protein>
<dbReference type="InParanoid" id="A0A1D2VJI2"/>
<dbReference type="OrthoDB" id="406045at2759"/>
<dbReference type="AlphaFoldDB" id="A0A1D2VJI2"/>
<evidence type="ECO:0000313" key="3">
    <source>
        <dbReference type="EMBL" id="ODV61776.1"/>
    </source>
</evidence>
<gene>
    <name evidence="3" type="ORF">ASCRUDRAFT_69513</name>
</gene>
<dbReference type="Pfam" id="PF09418">
    <property type="entry name" value="DUF2009"/>
    <property type="match status" value="1"/>
</dbReference>
<evidence type="ECO:0000256" key="1">
    <source>
        <dbReference type="SAM" id="MobiDB-lite"/>
    </source>
</evidence>
<proteinExistence type="predicted"/>
<dbReference type="PANTHER" id="PTHR31560">
    <property type="entry name" value="UPF0652 PROTEIN C16A11.03C-RELATED"/>
    <property type="match status" value="1"/>
</dbReference>
<dbReference type="PANTHER" id="PTHR31560:SF0">
    <property type="entry name" value="UPF0652 PROTEIN C22H10.08"/>
    <property type="match status" value="1"/>
</dbReference>
<evidence type="ECO:0000259" key="2">
    <source>
        <dbReference type="Pfam" id="PF09418"/>
    </source>
</evidence>
<dbReference type="CDD" id="cd20208">
    <property type="entry name" value="Bbox1_DUF2009"/>
    <property type="match status" value="1"/>
</dbReference>
<dbReference type="EMBL" id="KV454478">
    <property type="protein sequence ID" value="ODV61776.1"/>
    <property type="molecule type" value="Genomic_DNA"/>
</dbReference>
<feature type="region of interest" description="Disordered" evidence="1">
    <location>
        <begin position="125"/>
        <end position="145"/>
    </location>
</feature>
<feature type="domain" description="Non-canonical E2 ubiquitin-conjugating enzyme C-terminal" evidence="2">
    <location>
        <begin position="184"/>
        <end position="651"/>
    </location>
</feature>
<reference evidence="4" key="1">
    <citation type="submission" date="2016-05" db="EMBL/GenBank/DDBJ databases">
        <title>Comparative genomics of biotechnologically important yeasts.</title>
        <authorList>
            <consortium name="DOE Joint Genome Institute"/>
            <person name="Riley R."/>
            <person name="Haridas S."/>
            <person name="Wolfe K.H."/>
            <person name="Lopes M.R."/>
            <person name="Hittinger C.T."/>
            <person name="Goker M."/>
            <person name="Salamov A."/>
            <person name="Wisecaver J."/>
            <person name="Long T.M."/>
            <person name="Aerts A.L."/>
            <person name="Barry K."/>
            <person name="Choi C."/>
            <person name="Clum A."/>
            <person name="Coughlan A.Y."/>
            <person name="Deshpande S."/>
            <person name="Douglass A.P."/>
            <person name="Hanson S.J."/>
            <person name="Klenk H.-P."/>
            <person name="Labutti K."/>
            <person name="Lapidus A."/>
            <person name="Lindquist E."/>
            <person name="Lipzen A."/>
            <person name="Meier-Kolthoff J.P."/>
            <person name="Ohm R.A."/>
            <person name="Otillar R.P."/>
            <person name="Pangilinan J."/>
            <person name="Peng Y."/>
            <person name="Rokas A."/>
            <person name="Rosa C.A."/>
            <person name="Scheuner C."/>
            <person name="Sibirny A.A."/>
            <person name="Slot J.C."/>
            <person name="Stielow J.B."/>
            <person name="Sun H."/>
            <person name="Kurtzman C.P."/>
            <person name="Blackwell M."/>
            <person name="Grigoriev I.V."/>
            <person name="Jeffries T.W."/>
        </authorList>
    </citation>
    <scope>NUCLEOTIDE SEQUENCE [LARGE SCALE GENOMIC DNA]</scope>
    <source>
        <strain evidence="4">DSM 1968</strain>
    </source>
</reference>
<name>A0A1D2VJI2_9ASCO</name>
<accession>A0A1D2VJI2</accession>